<dbReference type="OrthoDB" id="4803627at2759"/>
<dbReference type="GO" id="GO:0004252">
    <property type="term" value="F:serine-type endopeptidase activity"/>
    <property type="evidence" value="ECO:0007669"/>
    <property type="project" value="InterPro"/>
</dbReference>
<evidence type="ECO:0000313" key="8">
    <source>
        <dbReference type="Proteomes" id="UP000321393"/>
    </source>
</evidence>
<comment type="caution">
    <text evidence="6">The sequence shown here is derived from an EMBL/GenBank/DDBJ whole genome shotgun (WGS) entry which is preliminary data.</text>
</comment>
<dbReference type="EMBL" id="SSTE01015585">
    <property type="protein sequence ID" value="KAA0043081.1"/>
    <property type="molecule type" value="Genomic_DNA"/>
</dbReference>
<dbReference type="InterPro" id="IPR036852">
    <property type="entry name" value="Peptidase_S8/S53_dom_sf"/>
</dbReference>
<comment type="similarity">
    <text evidence="2 4">Belongs to the peptidase S8 family.</text>
</comment>
<proteinExistence type="inferred from homology"/>
<name>A0A5A7TNC3_CUCMM</name>
<comment type="caution">
    <text evidence="4">Lacks conserved residue(s) required for the propagation of feature annotation.</text>
</comment>
<dbReference type="InterPro" id="IPR000209">
    <property type="entry name" value="Peptidase_S8/S53_dom"/>
</dbReference>
<evidence type="ECO:0000256" key="1">
    <source>
        <dbReference type="ARBA" id="ARBA00004613"/>
    </source>
</evidence>
<dbReference type="Proteomes" id="UP000321947">
    <property type="component" value="Unassembled WGS sequence"/>
</dbReference>
<reference evidence="8 9" key="1">
    <citation type="submission" date="2019-08" db="EMBL/GenBank/DDBJ databases">
        <title>Draft genome sequences of two oriental melons (Cucumis melo L. var makuwa).</title>
        <authorList>
            <person name="Kwon S.-Y."/>
        </authorList>
    </citation>
    <scope>NUCLEOTIDE SEQUENCE [LARGE SCALE GENOMIC DNA]</scope>
    <source>
        <strain evidence="9">cv. Chang Bougi</strain>
        <strain evidence="8">cv. SW 3</strain>
        <tissue evidence="6">Leaf</tissue>
    </source>
</reference>
<organism evidence="6 8">
    <name type="scientific">Cucumis melo var. makuwa</name>
    <name type="common">Oriental melon</name>
    <dbReference type="NCBI Taxonomy" id="1194695"/>
    <lineage>
        <taxon>Eukaryota</taxon>
        <taxon>Viridiplantae</taxon>
        <taxon>Streptophyta</taxon>
        <taxon>Embryophyta</taxon>
        <taxon>Tracheophyta</taxon>
        <taxon>Spermatophyta</taxon>
        <taxon>Magnoliopsida</taxon>
        <taxon>eudicotyledons</taxon>
        <taxon>Gunneridae</taxon>
        <taxon>Pentapetalae</taxon>
        <taxon>rosids</taxon>
        <taxon>fabids</taxon>
        <taxon>Cucurbitales</taxon>
        <taxon>Cucurbitaceae</taxon>
        <taxon>Benincaseae</taxon>
        <taxon>Cucumis</taxon>
    </lineage>
</organism>
<sequence length="165" mass="17757">MQSSVLNHAIERGLAKPPATCCNSPRDINGHWMHIVFTAACGLVSQANMYDLELGTTRGGVPLVHIAVYKSCWNEYCSDADILATFDDAIAEGVDIISVSMGGNSPQHYFRDPIAIGAFHAIERGISTSNSAGNGGPNFFTTTNLSPWLLSIELGQKVCHTSTDW</sequence>
<feature type="domain" description="Peptidase S8/S53" evidence="5">
    <location>
        <begin position="24"/>
        <end position="137"/>
    </location>
</feature>
<evidence type="ECO:0000259" key="5">
    <source>
        <dbReference type="Pfam" id="PF00082"/>
    </source>
</evidence>
<dbReference type="SUPFAM" id="SSF52743">
    <property type="entry name" value="Subtilisin-like"/>
    <property type="match status" value="1"/>
</dbReference>
<dbReference type="Proteomes" id="UP000321393">
    <property type="component" value="Unassembled WGS sequence"/>
</dbReference>
<evidence type="ECO:0000256" key="4">
    <source>
        <dbReference type="PROSITE-ProRule" id="PRU01240"/>
    </source>
</evidence>
<dbReference type="EMBL" id="SSTD01000220">
    <property type="protein sequence ID" value="TYK30800.1"/>
    <property type="molecule type" value="Genomic_DNA"/>
</dbReference>
<dbReference type="AlphaFoldDB" id="A0A5A7TNC3"/>
<dbReference type="Pfam" id="PF00082">
    <property type="entry name" value="Peptidase_S8"/>
    <property type="match status" value="1"/>
</dbReference>
<evidence type="ECO:0000313" key="9">
    <source>
        <dbReference type="Proteomes" id="UP000321947"/>
    </source>
</evidence>
<keyword evidence="3" id="KW-0732">Signal</keyword>
<dbReference type="GO" id="GO:0005576">
    <property type="term" value="C:extracellular region"/>
    <property type="evidence" value="ECO:0007669"/>
    <property type="project" value="UniProtKB-SubCell"/>
</dbReference>
<dbReference type="PANTHER" id="PTHR10795">
    <property type="entry name" value="PROPROTEIN CONVERTASE SUBTILISIN/KEXIN"/>
    <property type="match status" value="1"/>
</dbReference>
<dbReference type="GO" id="GO:0006508">
    <property type="term" value="P:proteolysis"/>
    <property type="evidence" value="ECO:0007669"/>
    <property type="project" value="InterPro"/>
</dbReference>
<gene>
    <name evidence="7" type="ORF">E5676_scaffold267G00260</name>
    <name evidence="6" type="ORF">E6C27_scaffold158G00190</name>
</gene>
<evidence type="ECO:0000256" key="3">
    <source>
        <dbReference type="ARBA" id="ARBA00022729"/>
    </source>
</evidence>
<dbReference type="InterPro" id="IPR045051">
    <property type="entry name" value="SBT"/>
</dbReference>
<evidence type="ECO:0000313" key="7">
    <source>
        <dbReference type="EMBL" id="TYK30800.1"/>
    </source>
</evidence>
<accession>A0A5A7TNC3</accession>
<dbReference type="PROSITE" id="PS51892">
    <property type="entry name" value="SUBTILASE"/>
    <property type="match status" value="1"/>
</dbReference>
<protein>
    <submittedName>
        <fullName evidence="6">Cucumisin</fullName>
    </submittedName>
</protein>
<dbReference type="Gene3D" id="3.40.50.200">
    <property type="entry name" value="Peptidase S8/S53 domain"/>
    <property type="match status" value="1"/>
</dbReference>
<comment type="subcellular location">
    <subcellularLocation>
        <location evidence="1">Secreted</location>
    </subcellularLocation>
</comment>
<dbReference type="STRING" id="1194695.A0A5A7TNC3"/>
<evidence type="ECO:0000256" key="2">
    <source>
        <dbReference type="ARBA" id="ARBA00011073"/>
    </source>
</evidence>
<evidence type="ECO:0000313" key="6">
    <source>
        <dbReference type="EMBL" id="KAA0043081.1"/>
    </source>
</evidence>